<dbReference type="FunCoup" id="B3SB19">
    <property type="interactions" value="797"/>
</dbReference>
<evidence type="ECO:0000313" key="6">
    <source>
        <dbReference type="EMBL" id="EDV20084.1"/>
    </source>
</evidence>
<accession>B3SB19</accession>
<dbReference type="InterPro" id="IPR027417">
    <property type="entry name" value="P-loop_NTPase"/>
</dbReference>
<feature type="domain" description="DAAF9 PH" evidence="5">
    <location>
        <begin position="361"/>
        <end position="516"/>
    </location>
</feature>
<dbReference type="HOGENOM" id="CLU_008324_0_0_1"/>
<dbReference type="PANTHER" id="PTHR33664">
    <property type="entry name" value="RCG26366"/>
    <property type="match status" value="1"/>
</dbReference>
<dbReference type="OrthoDB" id="72033at2759"/>
<dbReference type="Gene3D" id="3.40.50.300">
    <property type="entry name" value="P-loop containing nucleotide triphosphate hydrolases"/>
    <property type="match status" value="1"/>
</dbReference>
<dbReference type="InParanoid" id="B3SB19"/>
<evidence type="ECO:0000256" key="1">
    <source>
        <dbReference type="SAM" id="Coils"/>
    </source>
</evidence>
<dbReference type="AlphaFoldDB" id="B3SB19"/>
<dbReference type="Pfam" id="PF25203">
    <property type="entry name" value="PB_DAAF9"/>
    <property type="match status" value="1"/>
</dbReference>
<dbReference type="InterPro" id="IPR058843">
    <property type="entry name" value="PH_DAAF9"/>
</dbReference>
<dbReference type="KEGG" id="tad:TRIADDRAFT_61461"/>
<proteinExistence type="predicted"/>
<dbReference type="Pfam" id="PF26246">
    <property type="entry name" value="PH_DAAF9"/>
    <property type="match status" value="1"/>
</dbReference>
<dbReference type="eggNOG" id="ENOG502QUJP">
    <property type="taxonomic scope" value="Eukaryota"/>
</dbReference>
<feature type="domain" description="DAAF9" evidence="4">
    <location>
        <begin position="569"/>
        <end position="748"/>
    </location>
</feature>
<feature type="coiled-coil region" evidence="1">
    <location>
        <begin position="913"/>
        <end position="951"/>
    </location>
</feature>
<dbReference type="Pfam" id="PF25204">
    <property type="entry name" value="DAAF9_2"/>
    <property type="match status" value="1"/>
</dbReference>
<feature type="domain" description="DAAF9 pita-bread-like" evidence="3">
    <location>
        <begin position="251"/>
        <end position="327"/>
    </location>
</feature>
<dbReference type="InterPro" id="IPR058844">
    <property type="entry name" value="PB_DAAF9"/>
</dbReference>
<name>B3SB19_TRIAD</name>
<dbReference type="PANTHER" id="PTHR33664:SF1">
    <property type="entry name" value="DYNEIN AXONEMAL ASSEMBLY FACTOR 9"/>
    <property type="match status" value="1"/>
</dbReference>
<evidence type="ECO:0000259" key="5">
    <source>
        <dbReference type="Pfam" id="PF26246"/>
    </source>
</evidence>
<sequence>MEQFIDRALQYMTLINRNRSQGWQFSMGRNCNYNEGTRQLVNYILFDYCYTIKDLANIRIPEEILEDVVIFVKEDCVHVYCNAKNYEYLMPYIIHWRNLQLYCLSELQYEDDEVAEEYKICSFIDMVGDSRRIGIPYEGKKPLDPFVFESWPLIQAYAYEGIREGGSVADWGRPFVQFGNRLTNLALKNGFESKDVIKHGESINRCDERNNILYMICKAIDPRTKLICIRTYFLSRCYVPHGTADKKDINKDARKHVEFHIECYDNYGRSIHISNQEHYHRIKLAYVAITDIPSLNNSSTTLGSVAFAETFVDSVVRVYNSDNKISWKGKHLILTRNVPKYFFHPDSTEEKSFNEIKELLQTENRNWGKKLALMENVPFVWDIANVYLNEEQVIIFERCIIIICKNFGTLVLSLNEIEAIKLFDGDSTSTVAILLIKCKSSLLHHLPIPFIHDNLEYIFALPPKSKARREFYNKVLNSWNSTMSSRPQVEIMKDLQQKIRNVYDFLQSSLNVAGNSVYQNAAQRLYDFASFWPIFEFCNCATNIKEDDIALLQSSNPQQVMEDTAEIIITVITGIPGCGKESLCTSLTSLAKENNRWMVLRQSINDLNTFKGEKLQERLSNLISKHKNSRSSRLSTGRRIRLLLETSGFTDIVDVIQAILSHPDKTLTKNLRIGAVTACLDHQNCFMEGKTMMPKLLEFCATGLVNNIVFHDGFEQKDEDMLQIQKLIRTLNVDVAFIAARSGKITRSIGAFASGQTLPAVTEHFLKFNLPLDKAKILKQCKDLRDRNSSTINNQGKIYHIRGLTELIDVTGYHEIDCCPYSQKVVMQSVGHLPTPPKPSGAAQNMQENASKSFMIFSGTGLDEGRLKQWLTGCRPAKPKKKVLRTKESLTSGEVQKIRNELKAKPLPAGCFYNGLQYQLLDFEQRIEEYLKNINARIEEQNRRIDAIPEEALF</sequence>
<evidence type="ECO:0000259" key="4">
    <source>
        <dbReference type="Pfam" id="PF25204"/>
    </source>
</evidence>
<dbReference type="InterPro" id="IPR040342">
    <property type="entry name" value="DNAAF9"/>
</dbReference>
<dbReference type="RefSeq" id="XP_002117468.1">
    <property type="nucleotide sequence ID" value="XM_002117432.1"/>
</dbReference>
<protein>
    <submittedName>
        <fullName evidence="6">Uncharacterized protein</fullName>
    </submittedName>
</protein>
<gene>
    <name evidence="6" type="ORF">TRIADDRAFT_61461</name>
</gene>
<dbReference type="CTD" id="6758630"/>
<evidence type="ECO:0000259" key="3">
    <source>
        <dbReference type="Pfam" id="PF25203"/>
    </source>
</evidence>
<dbReference type="PhylomeDB" id="B3SB19"/>
<keyword evidence="7" id="KW-1185">Reference proteome</keyword>
<dbReference type="InterPro" id="IPR057478">
    <property type="entry name" value="DAAF9_2"/>
</dbReference>
<feature type="domain" description="DAAF9 N-terminal" evidence="2">
    <location>
        <begin position="12"/>
        <end position="165"/>
    </location>
</feature>
<dbReference type="Pfam" id="PF23281">
    <property type="entry name" value="DAAF9_N"/>
    <property type="match status" value="1"/>
</dbReference>
<organism evidence="6 7">
    <name type="scientific">Trichoplax adhaerens</name>
    <name type="common">Trichoplax reptans</name>
    <dbReference type="NCBI Taxonomy" id="10228"/>
    <lineage>
        <taxon>Eukaryota</taxon>
        <taxon>Metazoa</taxon>
        <taxon>Placozoa</taxon>
        <taxon>Uniplacotomia</taxon>
        <taxon>Trichoplacea</taxon>
        <taxon>Trichoplacidae</taxon>
        <taxon>Trichoplax</taxon>
    </lineage>
</organism>
<dbReference type="OMA" id="HPAGEKW"/>
<reference evidence="6 7" key="1">
    <citation type="journal article" date="2008" name="Nature">
        <title>The Trichoplax genome and the nature of placozoans.</title>
        <authorList>
            <person name="Srivastava M."/>
            <person name="Begovic E."/>
            <person name="Chapman J."/>
            <person name="Putnam N.H."/>
            <person name="Hellsten U."/>
            <person name="Kawashima T."/>
            <person name="Kuo A."/>
            <person name="Mitros T."/>
            <person name="Salamov A."/>
            <person name="Carpenter M.L."/>
            <person name="Signorovitch A.Y."/>
            <person name="Moreno M.A."/>
            <person name="Kamm K."/>
            <person name="Grimwood J."/>
            <person name="Schmutz J."/>
            <person name="Shapiro H."/>
            <person name="Grigoriev I.V."/>
            <person name="Buss L.W."/>
            <person name="Schierwater B."/>
            <person name="Dellaporta S.L."/>
            <person name="Rokhsar D.S."/>
        </authorList>
    </citation>
    <scope>NUCLEOTIDE SEQUENCE [LARGE SCALE GENOMIC DNA]</scope>
    <source>
        <strain evidence="6 7">Grell-BS-1999</strain>
    </source>
</reference>
<evidence type="ECO:0000313" key="7">
    <source>
        <dbReference type="Proteomes" id="UP000009022"/>
    </source>
</evidence>
<dbReference type="EMBL" id="DS985263">
    <property type="protein sequence ID" value="EDV20084.1"/>
    <property type="molecule type" value="Genomic_DNA"/>
</dbReference>
<dbReference type="InterPro" id="IPR056498">
    <property type="entry name" value="DAAF9_N"/>
</dbReference>
<evidence type="ECO:0000259" key="2">
    <source>
        <dbReference type="Pfam" id="PF23281"/>
    </source>
</evidence>
<dbReference type="GeneID" id="6758630"/>
<dbReference type="Proteomes" id="UP000009022">
    <property type="component" value="Unassembled WGS sequence"/>
</dbReference>
<keyword evidence="1" id="KW-0175">Coiled coil</keyword>